<evidence type="ECO:0000256" key="1">
    <source>
        <dbReference type="SAM" id="Phobius"/>
    </source>
</evidence>
<gene>
    <name evidence="2" type="ORF">SAMN05444159_2803</name>
</gene>
<sequence length="103" mass="11043">MDHRRYHPRGWRFEALVHGLIQLNFGPVDGLYGLYGLGMPLYFVTQGFGSVILTVTANAVRLLANIACALVAIFWLDLGAIGFCAYAALTAAAMLGVKEPSAG</sequence>
<organism evidence="2 3">
    <name type="scientific">Bradyrhizobium lablabi</name>
    <dbReference type="NCBI Taxonomy" id="722472"/>
    <lineage>
        <taxon>Bacteria</taxon>
        <taxon>Pseudomonadati</taxon>
        <taxon>Pseudomonadota</taxon>
        <taxon>Alphaproteobacteria</taxon>
        <taxon>Hyphomicrobiales</taxon>
        <taxon>Nitrobacteraceae</taxon>
        <taxon>Bradyrhizobium</taxon>
    </lineage>
</organism>
<keyword evidence="1" id="KW-0812">Transmembrane</keyword>
<reference evidence="2 3" key="1">
    <citation type="submission" date="2016-11" db="EMBL/GenBank/DDBJ databases">
        <authorList>
            <person name="Jaros S."/>
            <person name="Januszkiewicz K."/>
            <person name="Wedrychowicz H."/>
        </authorList>
    </citation>
    <scope>NUCLEOTIDE SEQUENCE [LARGE SCALE GENOMIC DNA]</scope>
    <source>
        <strain evidence="2 3">GAS499</strain>
    </source>
</reference>
<protein>
    <submittedName>
        <fullName evidence="2">Uncharacterized protein</fullName>
    </submittedName>
</protein>
<dbReference type="Proteomes" id="UP000189935">
    <property type="component" value="Chromosome I"/>
</dbReference>
<evidence type="ECO:0000313" key="2">
    <source>
        <dbReference type="EMBL" id="SHK24288.1"/>
    </source>
</evidence>
<dbReference type="EMBL" id="LT670844">
    <property type="protein sequence ID" value="SHK24288.1"/>
    <property type="molecule type" value="Genomic_DNA"/>
</dbReference>
<feature type="transmembrane region" description="Helical" evidence="1">
    <location>
        <begin position="32"/>
        <end position="55"/>
    </location>
</feature>
<keyword evidence="1" id="KW-0472">Membrane</keyword>
<dbReference type="AlphaFoldDB" id="A0A1M6QW27"/>
<keyword evidence="1" id="KW-1133">Transmembrane helix</keyword>
<name>A0A1M6QW27_9BRAD</name>
<accession>A0A1M6QW27</accession>
<evidence type="ECO:0000313" key="3">
    <source>
        <dbReference type="Proteomes" id="UP000189935"/>
    </source>
</evidence>
<proteinExistence type="predicted"/>
<feature type="transmembrane region" description="Helical" evidence="1">
    <location>
        <begin position="62"/>
        <end position="89"/>
    </location>
</feature>